<organism evidence="2">
    <name type="scientific">Listeria monocytogenes</name>
    <dbReference type="NCBI Taxonomy" id="1639"/>
    <lineage>
        <taxon>Bacteria</taxon>
        <taxon>Bacillati</taxon>
        <taxon>Bacillota</taxon>
        <taxon>Bacilli</taxon>
        <taxon>Bacillales</taxon>
        <taxon>Listeriaceae</taxon>
        <taxon>Listeria</taxon>
    </lineage>
</organism>
<sequence>MKKSYFMRTFYINSLLLMISVLLLVIRIPIKLIETFLQVERNSSLIQYIHFVYKYLAVVLKVLDGVSAVVLLLLILLVLPELISRIAKDSLVNWGKSFWVTYRLRRFLIRQTENERESETTIEQHNKAIRSSMLDIRSDSIVFMIKLPNDFQAQKSISDTKEILREEIASRFPYYIFSNLERFKHCLKLEGTNFK</sequence>
<evidence type="ECO:0000313" key="2">
    <source>
        <dbReference type="EMBL" id="ECQ6721961.1"/>
    </source>
</evidence>
<keyword evidence="1" id="KW-0812">Transmembrane</keyword>
<dbReference type="RefSeq" id="WP_149040297.1">
    <property type="nucleotide sequence ID" value="NZ_VTIO01000001.1"/>
</dbReference>
<dbReference type="AlphaFoldDB" id="A0A5Y9DIU8"/>
<accession>A0A5Y9DIU8</accession>
<protein>
    <submittedName>
        <fullName evidence="2">Uncharacterized protein</fullName>
    </submittedName>
</protein>
<proteinExistence type="predicted"/>
<feature type="transmembrane region" description="Helical" evidence="1">
    <location>
        <begin position="12"/>
        <end position="33"/>
    </location>
</feature>
<keyword evidence="1" id="KW-1133">Transmembrane helix</keyword>
<gene>
    <name evidence="2" type="ORF">FZ622_03410</name>
</gene>
<evidence type="ECO:0000256" key="1">
    <source>
        <dbReference type="SAM" id="Phobius"/>
    </source>
</evidence>
<dbReference type="EMBL" id="AAKCDQ010000001">
    <property type="protein sequence ID" value="ECQ6721961.1"/>
    <property type="molecule type" value="Genomic_DNA"/>
</dbReference>
<keyword evidence="1" id="KW-0472">Membrane</keyword>
<comment type="caution">
    <text evidence="2">The sequence shown here is derived from an EMBL/GenBank/DDBJ whole genome shotgun (WGS) entry which is preliminary data.</text>
</comment>
<name>A0A5Y9DIU8_LISMN</name>
<reference evidence="2" key="1">
    <citation type="submission" date="2019-08" db="EMBL/GenBank/DDBJ databases">
        <authorList>
            <consortium name="GenomeTrakr network: Whole genome sequencing for foodborne pathogen traceback"/>
        </authorList>
    </citation>
    <scope>NUCLEOTIDE SEQUENCE</scope>
    <source>
        <strain evidence="2">AG19-0288</strain>
    </source>
</reference>
<feature type="transmembrane region" description="Helical" evidence="1">
    <location>
        <begin position="53"/>
        <end position="79"/>
    </location>
</feature>